<keyword evidence="2" id="KW-0288">FMN</keyword>
<keyword evidence="5" id="KW-1185">Reference proteome</keyword>
<dbReference type="PANTHER" id="PTHR32332:SF20">
    <property type="entry name" value="2-NITROPROPANE DIOXYGENASE-LIKE PROTEIN"/>
    <property type="match status" value="1"/>
</dbReference>
<evidence type="ECO:0000256" key="1">
    <source>
        <dbReference type="ARBA" id="ARBA00022630"/>
    </source>
</evidence>
<protein>
    <submittedName>
        <fullName evidence="4">Nitronate monooxygenase</fullName>
    </submittedName>
</protein>
<evidence type="ECO:0000313" key="5">
    <source>
        <dbReference type="Proteomes" id="UP001204142"/>
    </source>
</evidence>
<dbReference type="EMBL" id="JANIGO010000002">
    <property type="protein sequence ID" value="MCQ8896434.1"/>
    <property type="molecule type" value="Genomic_DNA"/>
</dbReference>
<dbReference type="SMART" id="SM01240">
    <property type="entry name" value="IMPDH"/>
    <property type="match status" value="1"/>
</dbReference>
<evidence type="ECO:0000313" key="4">
    <source>
        <dbReference type="EMBL" id="MCQ8896434.1"/>
    </source>
</evidence>
<dbReference type="CDD" id="cd04730">
    <property type="entry name" value="NPD_like"/>
    <property type="match status" value="1"/>
</dbReference>
<proteinExistence type="predicted"/>
<sequence>MLVSEPAPWVPSLKSWSLRQDTFMKTRITELLNIEHPIVCPGMTYVANSTLVAATSNAGGLGILAIGHLTPDETREEIRRVKSLTNKPFGIGCALMMPGAWDNLEIALQEQVPVINFSLGNGSEVCKRVHAYGGKVIATVVNAKHALGAEKAGVDALLVTGHEAAAHGGSVTSLVLVPAIRQITTLPIIAAGGFSSGSALVAALSLGADAVAMGTRWAATQESPVHDNTKQAIVAKDVFSTIYSANFDTLPCRVMDTPHARAVTKKRLSFGRALARALKAARDNGKSLVSIVRMALQQGLKDTLTLTFFGAAVGSIRRATIDGNLSNGVQLIGQAQGLVHDIPTVQALTDRIMNEARASCASLARFADQDLV</sequence>
<dbReference type="GO" id="GO:0004497">
    <property type="term" value="F:monooxygenase activity"/>
    <property type="evidence" value="ECO:0007669"/>
    <property type="project" value="UniProtKB-KW"/>
</dbReference>
<dbReference type="Pfam" id="PF03060">
    <property type="entry name" value="NMO"/>
    <property type="match status" value="2"/>
</dbReference>
<name>A0ABT1WFY7_9BURK</name>
<dbReference type="PANTHER" id="PTHR32332">
    <property type="entry name" value="2-NITROPROPANE DIOXYGENASE"/>
    <property type="match status" value="1"/>
</dbReference>
<gene>
    <name evidence="4" type="ORF">NQT62_08320</name>
</gene>
<keyword evidence="3" id="KW-0560">Oxidoreductase</keyword>
<dbReference type="SUPFAM" id="SSF51412">
    <property type="entry name" value="Inosine monophosphate dehydrogenase (IMPDH)"/>
    <property type="match status" value="1"/>
</dbReference>
<dbReference type="Proteomes" id="UP001204142">
    <property type="component" value="Unassembled WGS sequence"/>
</dbReference>
<comment type="caution">
    <text evidence="4">The sequence shown here is derived from an EMBL/GenBank/DDBJ whole genome shotgun (WGS) entry which is preliminary data.</text>
</comment>
<dbReference type="Gene3D" id="3.20.20.70">
    <property type="entry name" value="Aldolase class I"/>
    <property type="match status" value="1"/>
</dbReference>
<dbReference type="InterPro" id="IPR004136">
    <property type="entry name" value="NMO"/>
</dbReference>
<evidence type="ECO:0000256" key="2">
    <source>
        <dbReference type="ARBA" id="ARBA00022643"/>
    </source>
</evidence>
<dbReference type="InterPro" id="IPR013785">
    <property type="entry name" value="Aldolase_TIM"/>
</dbReference>
<reference evidence="4 5" key="1">
    <citation type="submission" date="2022-07" db="EMBL/GenBank/DDBJ databases">
        <authorList>
            <person name="Xamxidin M."/>
            <person name="Wu M."/>
        </authorList>
    </citation>
    <scope>NUCLEOTIDE SEQUENCE [LARGE SCALE GENOMIC DNA]</scope>
    <source>
        <strain evidence="4 5">NBRC 111650</strain>
    </source>
</reference>
<keyword evidence="4" id="KW-0503">Monooxygenase</keyword>
<organism evidence="4 5">
    <name type="scientific">Limnobacter humi</name>
    <dbReference type="NCBI Taxonomy" id="1778671"/>
    <lineage>
        <taxon>Bacteria</taxon>
        <taxon>Pseudomonadati</taxon>
        <taxon>Pseudomonadota</taxon>
        <taxon>Betaproteobacteria</taxon>
        <taxon>Burkholderiales</taxon>
        <taxon>Burkholderiaceae</taxon>
        <taxon>Limnobacter</taxon>
    </lineage>
</organism>
<dbReference type="RefSeq" id="WP_256764207.1">
    <property type="nucleotide sequence ID" value="NZ_JANIGO010000002.1"/>
</dbReference>
<evidence type="ECO:0000256" key="3">
    <source>
        <dbReference type="ARBA" id="ARBA00023002"/>
    </source>
</evidence>
<accession>A0ABT1WFY7</accession>
<keyword evidence="1" id="KW-0285">Flavoprotein</keyword>